<gene>
    <name evidence="2" type="ORF">FM21_16560</name>
</gene>
<dbReference type="AlphaFoldDB" id="A0A086MUF4"/>
<protein>
    <recommendedName>
        <fullName evidence="1">F5/8 type C domain-containing protein</fullName>
    </recommendedName>
</protein>
<proteinExistence type="predicted"/>
<organism evidence="2 3">
    <name type="scientific">Streptomyces mutabilis</name>
    <dbReference type="NCBI Taxonomy" id="67332"/>
    <lineage>
        <taxon>Bacteria</taxon>
        <taxon>Bacillati</taxon>
        <taxon>Actinomycetota</taxon>
        <taxon>Actinomycetes</taxon>
        <taxon>Kitasatosporales</taxon>
        <taxon>Streptomycetaceae</taxon>
        <taxon>Streptomyces</taxon>
    </lineage>
</organism>
<dbReference type="PROSITE" id="PS50022">
    <property type="entry name" value="FA58C_3"/>
    <property type="match status" value="1"/>
</dbReference>
<dbReference type="Proteomes" id="UP000029095">
    <property type="component" value="Unassembled WGS sequence"/>
</dbReference>
<dbReference type="STRING" id="1915400.FM21_16560"/>
<sequence>MWSSTALDDPGRAEQWLRLDWETPRNLRTVHLVFDDDVDEYLNNRRRHRVHHLDEDGLRGVRSLRVRVDAAHGARHALVVAVRVY</sequence>
<dbReference type="HOGENOM" id="CLU_2511306_0_0_11"/>
<keyword evidence="3" id="KW-1185">Reference proteome</keyword>
<evidence type="ECO:0000259" key="1">
    <source>
        <dbReference type="PROSITE" id="PS50022"/>
    </source>
</evidence>
<reference evidence="2 3" key="1">
    <citation type="submission" date="2014-05" db="EMBL/GenBank/DDBJ databases">
        <title>Complete genome sequence of the Streptomyces mutabilis TRM45540.</title>
        <authorList>
            <person name="Luo X."/>
            <person name="Zhang L."/>
        </authorList>
    </citation>
    <scope>NUCLEOTIDE SEQUENCE [LARGE SCALE GENOMIC DNA]</scope>
    <source>
        <strain evidence="2 3">TRM45540</strain>
    </source>
</reference>
<evidence type="ECO:0000313" key="3">
    <source>
        <dbReference type="Proteomes" id="UP000029095"/>
    </source>
</evidence>
<evidence type="ECO:0000313" key="2">
    <source>
        <dbReference type="EMBL" id="KFG72522.1"/>
    </source>
</evidence>
<dbReference type="EMBL" id="JNFQ01000002">
    <property type="protein sequence ID" value="KFG72522.1"/>
    <property type="molecule type" value="Genomic_DNA"/>
</dbReference>
<dbReference type="RefSeq" id="WP_043377552.1">
    <property type="nucleotide sequence ID" value="NZ_KN039947.1"/>
</dbReference>
<accession>A0A086MUF4</accession>
<feature type="domain" description="F5/8 type C" evidence="1">
    <location>
        <begin position="1"/>
        <end position="32"/>
    </location>
</feature>
<comment type="caution">
    <text evidence="2">The sequence shown here is derived from an EMBL/GenBank/DDBJ whole genome shotgun (WGS) entry which is preliminary data.</text>
</comment>
<dbReference type="InterPro" id="IPR000421">
    <property type="entry name" value="FA58C"/>
</dbReference>
<name>A0A086MUF4_9ACTN</name>